<name>A0A6J4TWQ0_9ACTN</name>
<evidence type="ECO:0000259" key="1">
    <source>
        <dbReference type="PROSITE" id="PS51725"/>
    </source>
</evidence>
<dbReference type="Pfam" id="PF03992">
    <property type="entry name" value="ABM"/>
    <property type="match status" value="1"/>
</dbReference>
<dbReference type="AlphaFoldDB" id="A0A6J4TWQ0"/>
<dbReference type="InterPro" id="IPR011008">
    <property type="entry name" value="Dimeric_a/b-barrel"/>
</dbReference>
<dbReference type="InterPro" id="IPR007138">
    <property type="entry name" value="ABM_dom"/>
</dbReference>
<evidence type="ECO:0000313" key="2">
    <source>
        <dbReference type="EMBL" id="CAA9533559.1"/>
    </source>
</evidence>
<dbReference type="EMBL" id="CADCVT010000437">
    <property type="protein sequence ID" value="CAA9533559.1"/>
    <property type="molecule type" value="Genomic_DNA"/>
</dbReference>
<proteinExistence type="predicted"/>
<sequence>MSVLVHAEVHGLAGRAKELRDVLLQHAAGLARMDGNAGATVYEPVGTELGEYVLDVWWRDEAAMRAHYGTGEYARYRDAVGELLARPSDVMVHVVERSYHPTDDPAHDPARQG</sequence>
<dbReference type="PROSITE" id="PS51725">
    <property type="entry name" value="ABM"/>
    <property type="match status" value="1"/>
</dbReference>
<organism evidence="2">
    <name type="scientific">uncultured Solirubrobacteraceae bacterium</name>
    <dbReference type="NCBI Taxonomy" id="1162706"/>
    <lineage>
        <taxon>Bacteria</taxon>
        <taxon>Bacillati</taxon>
        <taxon>Actinomycetota</taxon>
        <taxon>Thermoleophilia</taxon>
        <taxon>Solirubrobacterales</taxon>
        <taxon>Solirubrobacteraceae</taxon>
        <taxon>environmental samples</taxon>
    </lineage>
</organism>
<reference evidence="2" key="1">
    <citation type="submission" date="2020-02" db="EMBL/GenBank/DDBJ databases">
        <authorList>
            <person name="Meier V. D."/>
        </authorList>
    </citation>
    <scope>NUCLEOTIDE SEQUENCE</scope>
    <source>
        <strain evidence="2">AVDCRST_MAG85</strain>
    </source>
</reference>
<feature type="domain" description="ABM" evidence="1">
    <location>
        <begin position="3"/>
        <end position="95"/>
    </location>
</feature>
<accession>A0A6J4TWQ0</accession>
<dbReference type="Gene3D" id="3.30.70.100">
    <property type="match status" value="1"/>
</dbReference>
<gene>
    <name evidence="2" type="ORF">AVDCRST_MAG85-3890</name>
</gene>
<dbReference type="SUPFAM" id="SSF54909">
    <property type="entry name" value="Dimeric alpha+beta barrel"/>
    <property type="match status" value="1"/>
</dbReference>
<protein>
    <recommendedName>
        <fullName evidence="1">ABM domain-containing protein</fullName>
    </recommendedName>
</protein>